<keyword evidence="3" id="KW-1185">Reference proteome</keyword>
<dbReference type="AlphaFoldDB" id="A0A8X7UCZ7"/>
<dbReference type="OrthoDB" id="106784at2759"/>
<reference evidence="2 3" key="1">
    <citation type="submission" date="2020-02" db="EMBL/GenBank/DDBJ databases">
        <authorList>
            <person name="Ma Q."/>
            <person name="Huang Y."/>
            <person name="Song X."/>
            <person name="Pei D."/>
        </authorList>
    </citation>
    <scope>NUCLEOTIDE SEQUENCE [LARGE SCALE GENOMIC DNA]</scope>
    <source>
        <strain evidence="2">Sxm20200214</strain>
        <tissue evidence="2">Leaf</tissue>
    </source>
</reference>
<name>A0A8X7UCZ7_BRACI</name>
<comment type="caution">
    <text evidence="2">The sequence shown here is derived from an EMBL/GenBank/DDBJ whole genome shotgun (WGS) entry which is preliminary data.</text>
</comment>
<organism evidence="2 3">
    <name type="scientific">Brassica carinata</name>
    <name type="common">Ethiopian mustard</name>
    <name type="synonym">Abyssinian cabbage</name>
    <dbReference type="NCBI Taxonomy" id="52824"/>
    <lineage>
        <taxon>Eukaryota</taxon>
        <taxon>Viridiplantae</taxon>
        <taxon>Streptophyta</taxon>
        <taxon>Embryophyta</taxon>
        <taxon>Tracheophyta</taxon>
        <taxon>Spermatophyta</taxon>
        <taxon>Magnoliopsida</taxon>
        <taxon>eudicotyledons</taxon>
        <taxon>Gunneridae</taxon>
        <taxon>Pentapetalae</taxon>
        <taxon>rosids</taxon>
        <taxon>malvids</taxon>
        <taxon>Brassicales</taxon>
        <taxon>Brassicaceae</taxon>
        <taxon>Brassiceae</taxon>
        <taxon>Brassica</taxon>
    </lineage>
</organism>
<accession>A0A8X7UCZ7</accession>
<protein>
    <submittedName>
        <fullName evidence="2">Uncharacterized protein</fullName>
    </submittedName>
</protein>
<feature type="compositionally biased region" description="Basic and acidic residues" evidence="1">
    <location>
        <begin position="198"/>
        <end position="207"/>
    </location>
</feature>
<sequence length="221" mass="25139">MLNKEDVHISRLIRANQILQICHVSTILKTFETLKNRLFPAHYIIDSFMLHAGDEYLISTLIPFEPAQISFDPRECLHLLLILLNQPSFDDLVRLSASGIGVTVNLWCDFVLTWQENFMISYQSECFFDGLLTLMLSLLNYHRRNVDLESARCPPPKGQFLTTFAASKGEKKPAHSDNNDAPAIKLPTKIVEITSDPRTSEEDKVEMPADAYESTQKGRLL</sequence>
<evidence type="ECO:0000313" key="3">
    <source>
        <dbReference type="Proteomes" id="UP000886595"/>
    </source>
</evidence>
<dbReference type="EMBL" id="JAAMPC010000012">
    <property type="protein sequence ID" value="KAG2274127.1"/>
    <property type="molecule type" value="Genomic_DNA"/>
</dbReference>
<proteinExistence type="predicted"/>
<gene>
    <name evidence="2" type="ORF">Bca52824_056682</name>
</gene>
<evidence type="ECO:0000256" key="1">
    <source>
        <dbReference type="SAM" id="MobiDB-lite"/>
    </source>
</evidence>
<feature type="region of interest" description="Disordered" evidence="1">
    <location>
        <begin position="192"/>
        <end position="221"/>
    </location>
</feature>
<evidence type="ECO:0000313" key="2">
    <source>
        <dbReference type="EMBL" id="KAG2274127.1"/>
    </source>
</evidence>
<dbReference type="Proteomes" id="UP000886595">
    <property type="component" value="Unassembled WGS sequence"/>
</dbReference>